<proteinExistence type="predicted"/>
<gene>
    <name evidence="1" type="ORF">CHRY9393_03224</name>
</gene>
<reference evidence="1 2" key="1">
    <citation type="submission" date="2020-01" db="EMBL/GenBank/DDBJ databases">
        <authorList>
            <person name="Rodrigo-Torres L."/>
            <person name="Arahal R. D."/>
            <person name="Lucena T."/>
        </authorList>
    </citation>
    <scope>NUCLEOTIDE SEQUENCE [LARGE SCALE GENOMIC DNA]</scope>
    <source>
        <strain evidence="1 2">CECT 9393</strain>
    </source>
</reference>
<accession>A0A6N4XSS5</accession>
<evidence type="ECO:0000313" key="2">
    <source>
        <dbReference type="Proteomes" id="UP000445309"/>
    </source>
</evidence>
<dbReference type="EMBL" id="CACVBY010000113">
    <property type="protein sequence ID" value="CAA7392504.1"/>
    <property type="molecule type" value="Genomic_DNA"/>
</dbReference>
<dbReference type="AlphaFoldDB" id="A0A6N4XSS5"/>
<dbReference type="Proteomes" id="UP000445309">
    <property type="component" value="Unassembled WGS sequence"/>
</dbReference>
<organism evidence="1 2">
    <name type="scientific">Chryseobacterium fistulae</name>
    <dbReference type="NCBI Taxonomy" id="2675058"/>
    <lineage>
        <taxon>Bacteria</taxon>
        <taxon>Pseudomonadati</taxon>
        <taxon>Bacteroidota</taxon>
        <taxon>Flavobacteriia</taxon>
        <taxon>Flavobacteriales</taxon>
        <taxon>Weeksellaceae</taxon>
        <taxon>Chryseobacterium group</taxon>
        <taxon>Chryseobacterium</taxon>
    </lineage>
</organism>
<sequence length="67" mass="8286">MRQYERQFYHHKVIKFKYIIILSKGQVKNNRNIKTGRVKTMTWLITKTVVLFNYLEKPNYYLLFKLS</sequence>
<protein>
    <submittedName>
        <fullName evidence="1">Uncharacterized protein</fullName>
    </submittedName>
</protein>
<name>A0A6N4XSS5_9FLAO</name>
<evidence type="ECO:0000313" key="1">
    <source>
        <dbReference type="EMBL" id="CAA7392504.1"/>
    </source>
</evidence>
<keyword evidence="2" id="KW-1185">Reference proteome</keyword>